<reference evidence="2" key="4">
    <citation type="submission" date="2023-08" db="EMBL/GenBank/DDBJ databases">
        <authorList>
            <person name="Guima S.E.S."/>
            <person name="Martins L.F."/>
            <person name="Silva A.M."/>
            <person name="Setubal J.C."/>
        </authorList>
    </citation>
    <scope>NUCLEOTIDE SEQUENCE</scope>
    <source>
        <strain evidence="2">ZC4RG45</strain>
    </source>
</reference>
<proteinExistence type="predicted"/>
<dbReference type="EMBL" id="QGUI01000144">
    <property type="protein sequence ID" value="PZM99643.1"/>
    <property type="molecule type" value="Genomic_DNA"/>
</dbReference>
<evidence type="ECO:0000256" key="1">
    <source>
        <dbReference type="SAM" id="MobiDB-lite"/>
    </source>
</evidence>
<dbReference type="EMBL" id="QGUI02000187">
    <property type="protein sequence ID" value="MFO7193264.1"/>
    <property type="molecule type" value="Genomic_DNA"/>
</dbReference>
<evidence type="ECO:0000313" key="4">
    <source>
        <dbReference type="Proteomes" id="UP000249324"/>
    </source>
</evidence>
<reference evidence="2 4" key="3">
    <citation type="journal article" date="2021" name="BMC Genomics">
        <title>Genome-resolved metagenome and metatranscriptome analyses of thermophilic composting reveal key bacterial players and their metabolic interactions.</title>
        <authorList>
            <person name="Braga L.P.P."/>
            <person name="Pereira R.V."/>
            <person name="Martins L.F."/>
            <person name="Moura L.M.S."/>
            <person name="Sanchez F.B."/>
            <person name="Patane J.S.L."/>
            <person name="da Silva A.M."/>
            <person name="Setubal J.C."/>
        </authorList>
    </citation>
    <scope>NUCLEOTIDE SEQUENCE [LARGE SCALE GENOMIC DNA]</scope>
    <source>
        <strain evidence="2">ZC4RG45</strain>
    </source>
</reference>
<feature type="compositionally biased region" description="Acidic residues" evidence="1">
    <location>
        <begin position="467"/>
        <end position="493"/>
    </location>
</feature>
<protein>
    <submittedName>
        <fullName evidence="3">Uncharacterized protein</fullName>
    </submittedName>
</protein>
<sequence>MNELDLLMAEPVHERHVVIRRRDEGPIDPALVGLAALGPGELLVVATPAAHEVPRLVAALPTLLAGHLDGVESVLVAVGGLAMSSQDIQYLAGRLGTDVVAPDGGVAALPGAALYAGQGIYGTGWYSSIGGFCGVRFPAMEWESWFPDSSLEVDGVVATPAPCGLVVGETTDLTVPADPRFPKLVVDSSVSPEGVAALLGELPDEPIVVVPRSPDVLSPEWLTAVADTLGRDVLFSPGVQVMTGSGTPSTYVPGGDGEALFHPFPLLVRQQAGSDGQEVLQVAAPPEGWHENGPWSYRYSGPGEVVADVVPSGLVVRSAHDGELDPDDPAVTDPFDPSGWTMRLGTPGRVVGLPVLVAAENLLAGLSDQQRDAVQVRMVGDMDDKAAHALDRFAGARSRAAAAARAGTRNGTPARSAAESPAGQAGPEPVAEQSEPAAATNVGGMPPIVTVSGPPVATVSGMPAVDGQDDDGDELAEDEAEAEEYEEQAEEAEPAPPPEYATETPRVDVPRPERVPHVQATPQIDISSQPTDAGALRLPARVSTSAEQARFTAALGEDYPIALATVNAAMATWPSLRLDTSPGAKADFAAVCVFLGSGAGNASAVNSAIRVGRPGIIDGHVSCLMSGLRRLPTHRRAVLRQGKMNASLEHLAKPGTILTEPGFLTASTELDVTLPDADLDVLIWPCSARRTSELVANRPVDEAVFLAGARFKALAVRTAEENEEDDEEREGPPAPKVAVMYRELAPNEKPVSTELDERDLAVLAKLDNVLAQRHSSRLRLVEDPEVVERLTQSMVVWQQQTAAVAS</sequence>
<comment type="caution">
    <text evidence="3">The sequence shown here is derived from an EMBL/GenBank/DDBJ whole genome shotgun (WGS) entry which is preliminary data.</text>
</comment>
<dbReference type="Proteomes" id="UP000249324">
    <property type="component" value="Unassembled WGS sequence"/>
</dbReference>
<dbReference type="SUPFAM" id="SSF53067">
    <property type="entry name" value="Actin-like ATPase domain"/>
    <property type="match status" value="1"/>
</dbReference>
<accession>A0A2W4LPN3</accession>
<feature type="region of interest" description="Disordered" evidence="1">
    <location>
        <begin position="401"/>
        <end position="506"/>
    </location>
</feature>
<name>A0A2W4LPN3_9PSEU</name>
<dbReference type="InterPro" id="IPR043129">
    <property type="entry name" value="ATPase_NBD"/>
</dbReference>
<evidence type="ECO:0000313" key="3">
    <source>
        <dbReference type="EMBL" id="PZM99643.1"/>
    </source>
</evidence>
<organism evidence="3">
    <name type="scientific">Thermocrispum agreste</name>
    <dbReference type="NCBI Taxonomy" id="37925"/>
    <lineage>
        <taxon>Bacteria</taxon>
        <taxon>Bacillati</taxon>
        <taxon>Actinomycetota</taxon>
        <taxon>Actinomycetes</taxon>
        <taxon>Pseudonocardiales</taxon>
        <taxon>Pseudonocardiaceae</taxon>
        <taxon>Thermocrispum</taxon>
    </lineage>
</organism>
<evidence type="ECO:0000313" key="2">
    <source>
        <dbReference type="EMBL" id="MFO7193264.1"/>
    </source>
</evidence>
<reference evidence="3" key="2">
    <citation type="submission" date="2018-05" db="EMBL/GenBank/DDBJ databases">
        <authorList>
            <person name="Lanie J.A."/>
            <person name="Ng W.-L."/>
            <person name="Kazmierczak K.M."/>
            <person name="Andrzejewski T.M."/>
            <person name="Davidsen T.M."/>
            <person name="Wayne K.J."/>
            <person name="Tettelin H."/>
            <person name="Glass J.I."/>
            <person name="Rusch D."/>
            <person name="Podicherti R."/>
            <person name="Tsui H.-C.T."/>
            <person name="Winkler M.E."/>
        </authorList>
    </citation>
    <scope>NUCLEOTIDE SEQUENCE</scope>
    <source>
        <strain evidence="3">ZC4RG45</strain>
    </source>
</reference>
<reference evidence="2" key="1">
    <citation type="submission" date="2018-05" db="EMBL/GenBank/DDBJ databases">
        <authorList>
            <person name="Moura L."/>
            <person name="Setubal J.C."/>
        </authorList>
    </citation>
    <scope>NUCLEOTIDE SEQUENCE</scope>
    <source>
        <strain evidence="2">ZC4RG45</strain>
    </source>
</reference>
<dbReference type="Gene3D" id="3.90.176.10">
    <property type="entry name" value="Toxin ADP-ribosyltransferase, Chain A, domain 1"/>
    <property type="match status" value="1"/>
</dbReference>
<feature type="compositionally biased region" description="Low complexity" evidence="1">
    <location>
        <begin position="401"/>
        <end position="415"/>
    </location>
</feature>
<dbReference type="AlphaFoldDB" id="A0A2W4LPN3"/>
<dbReference type="STRING" id="1111738.GCA_000427905_03814"/>
<gene>
    <name evidence="2" type="ORF">DIU77_013560</name>
    <name evidence="3" type="ORF">DIU77_05305</name>
</gene>